<sequence>MVYIIVNQNKVIIRDYDDKYEANKSEFDEIIVKKIGTLDNDLLFFDLKENTNISLSISGKISSLKCGIKEYIGNWGLLSPTKIGLAIESENYCRFLGIEKVKEKSVRICNNPLAKSMDENGVTCLKCQYAEDFFKNENWRECERLKFKITDE</sequence>
<protein>
    <submittedName>
        <fullName evidence="1">Uncharacterized protein</fullName>
    </submittedName>
</protein>
<name>A0A0F9UA79_9ZZZZ</name>
<comment type="caution">
    <text evidence="1">The sequence shown here is derived from an EMBL/GenBank/DDBJ whole genome shotgun (WGS) entry which is preliminary data.</text>
</comment>
<organism evidence="1">
    <name type="scientific">marine sediment metagenome</name>
    <dbReference type="NCBI Taxonomy" id="412755"/>
    <lineage>
        <taxon>unclassified sequences</taxon>
        <taxon>metagenomes</taxon>
        <taxon>ecological metagenomes</taxon>
    </lineage>
</organism>
<evidence type="ECO:0000313" key="1">
    <source>
        <dbReference type="EMBL" id="KKN84242.1"/>
    </source>
</evidence>
<dbReference type="AlphaFoldDB" id="A0A0F9UA79"/>
<proteinExistence type="predicted"/>
<dbReference type="EMBL" id="LAZR01000173">
    <property type="protein sequence ID" value="KKN84242.1"/>
    <property type="molecule type" value="Genomic_DNA"/>
</dbReference>
<accession>A0A0F9UA79</accession>
<reference evidence="1" key="1">
    <citation type="journal article" date="2015" name="Nature">
        <title>Complex archaea that bridge the gap between prokaryotes and eukaryotes.</title>
        <authorList>
            <person name="Spang A."/>
            <person name="Saw J.H."/>
            <person name="Jorgensen S.L."/>
            <person name="Zaremba-Niedzwiedzka K."/>
            <person name="Martijn J."/>
            <person name="Lind A.E."/>
            <person name="van Eijk R."/>
            <person name="Schleper C."/>
            <person name="Guy L."/>
            <person name="Ettema T.J."/>
        </authorList>
    </citation>
    <scope>NUCLEOTIDE SEQUENCE</scope>
</reference>
<gene>
    <name evidence="1" type="ORF">LCGC14_0290560</name>
</gene>